<dbReference type="InterPro" id="IPR040706">
    <property type="entry name" value="Zf-MYST"/>
</dbReference>
<dbReference type="Gene3D" id="3.30.60.60">
    <property type="entry name" value="N-acetyl transferase-like"/>
    <property type="match status" value="1"/>
</dbReference>
<evidence type="ECO:0000256" key="11">
    <source>
        <dbReference type="SAM" id="MobiDB-lite"/>
    </source>
</evidence>
<keyword evidence="10" id="KW-0539">Nucleus</keyword>
<dbReference type="SUPFAM" id="SSF55729">
    <property type="entry name" value="Acyl-CoA N-acyltransferases (Nat)"/>
    <property type="match status" value="1"/>
</dbReference>
<name>A0A7R8WC84_9CRUS</name>
<dbReference type="PANTHER" id="PTHR10615">
    <property type="entry name" value="HISTONE ACETYLTRANSFERASE"/>
    <property type="match status" value="1"/>
</dbReference>
<dbReference type="EC" id="2.3.1.48" evidence="3"/>
<dbReference type="GO" id="GO:0040029">
    <property type="term" value="P:epigenetic regulation of gene expression"/>
    <property type="evidence" value="ECO:0007669"/>
    <property type="project" value="UniProtKB-ARBA"/>
</dbReference>
<feature type="compositionally biased region" description="Low complexity" evidence="11">
    <location>
        <begin position="521"/>
        <end position="543"/>
    </location>
</feature>
<dbReference type="PANTHER" id="PTHR10615:SF217">
    <property type="entry name" value="HISTONE ACETYLTRANSFERASE"/>
    <property type="match status" value="1"/>
</dbReference>
<feature type="non-terminal residue" evidence="12">
    <location>
        <position position="670"/>
    </location>
</feature>
<dbReference type="GO" id="GO:0005634">
    <property type="term" value="C:nucleus"/>
    <property type="evidence" value="ECO:0007669"/>
    <property type="project" value="UniProtKB-SubCell"/>
</dbReference>
<evidence type="ECO:0000256" key="10">
    <source>
        <dbReference type="ARBA" id="ARBA00023242"/>
    </source>
</evidence>
<dbReference type="GO" id="GO:0003682">
    <property type="term" value="F:chromatin binding"/>
    <property type="evidence" value="ECO:0007669"/>
    <property type="project" value="TreeGrafter"/>
</dbReference>
<evidence type="ECO:0000256" key="9">
    <source>
        <dbReference type="ARBA" id="ARBA00022990"/>
    </source>
</evidence>
<dbReference type="OrthoDB" id="787137at2759"/>
<evidence type="ECO:0000256" key="7">
    <source>
        <dbReference type="ARBA" id="ARBA00022833"/>
    </source>
</evidence>
<organism evidence="12">
    <name type="scientific">Cyprideis torosa</name>
    <dbReference type="NCBI Taxonomy" id="163714"/>
    <lineage>
        <taxon>Eukaryota</taxon>
        <taxon>Metazoa</taxon>
        <taxon>Ecdysozoa</taxon>
        <taxon>Arthropoda</taxon>
        <taxon>Crustacea</taxon>
        <taxon>Oligostraca</taxon>
        <taxon>Ostracoda</taxon>
        <taxon>Podocopa</taxon>
        <taxon>Podocopida</taxon>
        <taxon>Cytherocopina</taxon>
        <taxon>Cytheroidea</taxon>
        <taxon>Cytherideidae</taxon>
        <taxon>Cyprideis</taxon>
    </lineage>
</organism>
<comment type="subcellular location">
    <subcellularLocation>
        <location evidence="1">Nucleus</location>
    </subcellularLocation>
</comment>
<reference evidence="12" key="1">
    <citation type="submission" date="2020-11" db="EMBL/GenBank/DDBJ databases">
        <authorList>
            <person name="Tran Van P."/>
        </authorList>
    </citation>
    <scope>NUCLEOTIDE SEQUENCE</scope>
</reference>
<dbReference type="Pfam" id="PF17772">
    <property type="entry name" value="zf-MYST"/>
    <property type="match status" value="1"/>
</dbReference>
<dbReference type="InterPro" id="IPR050603">
    <property type="entry name" value="MYST_HAT"/>
</dbReference>
<dbReference type="InterPro" id="IPR036388">
    <property type="entry name" value="WH-like_DNA-bd_sf"/>
</dbReference>
<dbReference type="Gene3D" id="3.40.630.30">
    <property type="match status" value="1"/>
</dbReference>
<feature type="compositionally biased region" description="Low complexity" evidence="11">
    <location>
        <begin position="587"/>
        <end position="607"/>
    </location>
</feature>
<dbReference type="AlphaFoldDB" id="A0A7R8WC84"/>
<feature type="region of interest" description="Disordered" evidence="11">
    <location>
        <begin position="413"/>
        <end position="670"/>
    </location>
</feature>
<evidence type="ECO:0000313" key="12">
    <source>
        <dbReference type="EMBL" id="CAD7226204.1"/>
    </source>
</evidence>
<keyword evidence="9" id="KW-0007">Acetylation</keyword>
<dbReference type="GO" id="GO:0003712">
    <property type="term" value="F:transcription coregulator activity"/>
    <property type="evidence" value="ECO:0007669"/>
    <property type="project" value="TreeGrafter"/>
</dbReference>
<dbReference type="GO" id="GO:0006357">
    <property type="term" value="P:regulation of transcription by RNA polymerase II"/>
    <property type="evidence" value="ECO:0007669"/>
    <property type="project" value="TreeGrafter"/>
</dbReference>
<gene>
    <name evidence="12" type="ORF">CTOB1V02_LOCUS4128</name>
</gene>
<evidence type="ECO:0000256" key="8">
    <source>
        <dbReference type="ARBA" id="ARBA00022853"/>
    </source>
</evidence>
<keyword evidence="8" id="KW-0156">Chromatin regulator</keyword>
<evidence type="ECO:0000256" key="1">
    <source>
        <dbReference type="ARBA" id="ARBA00004123"/>
    </source>
</evidence>
<sequence>MSFLPSSDFAALMNIQTSAIPSTEADYQLSPDPSAPFSGGDRRGGDGHCVPLPSKRVNVILHAVKKRASNLPPGVTERDLKMFQDAQKAAVEATDVLPSPDTAMMVGRCPASIEFGKYLVQTWYSAPYPQEYARLQKLYLCEFCLKYMRSKAVLHRHLKKCPWRHPPGTEIYRREALSVFEVDGNSSKNYCQNLCLLAKLFLDHKTLYYDVEPFLFYVLTKADRKGCHLVGYFSKEKHCAQKYNVSCIMTLPQYQRMGYGRFLIDFSYLLSRAEGHSGTPEKPLSELGRISYQAYWKSVILEYFYAHRGCEVIRFSDIQKQTGLDPTDICETLQLLKMIRVERCGGKVIMYIDEEAIAAHAEKVSKSATRIPLDPDALRWRPLVAAVSEPMLQDVLASPKTLAGVSNIFFDKTRDSRTEQHKRKRTPSTPNKGQLRPPSPTVRPEEAVKVEKEGATVPEEKSQPPQSKRRLQMSVSTSSPAERKREGEDSEEEERTKATLGTRSRSSARLKNLECQEAVLRAAAAGTRRSSRASVVGRAHQASPRPPSPAEEEQAAKTPPPSAEKLSEKEETPPSKGEARVTKEEAPPTTEEAPPTTEEAPPTTEEAPPTKEEPPPTMEEAPPTTEEAPPTKEDAPPTTEQKQAPPAKKEVSSKAETLVGFPGQATGGER</sequence>
<keyword evidence="6" id="KW-0863">Zinc-finger</keyword>
<feature type="compositionally biased region" description="Low complexity" evidence="11">
    <location>
        <begin position="618"/>
        <end position="628"/>
    </location>
</feature>
<keyword evidence="7" id="KW-0862">Zinc</keyword>
<feature type="region of interest" description="Disordered" evidence="11">
    <location>
        <begin position="23"/>
        <end position="49"/>
    </location>
</feature>
<dbReference type="FunFam" id="3.30.60.60:FF:000001">
    <property type="entry name" value="Histone acetyltransferase"/>
    <property type="match status" value="1"/>
</dbReference>
<feature type="compositionally biased region" description="Basic and acidic residues" evidence="11">
    <location>
        <begin position="443"/>
        <end position="462"/>
    </location>
</feature>
<dbReference type="Pfam" id="PF01853">
    <property type="entry name" value="MOZ_SAS"/>
    <property type="match status" value="1"/>
</dbReference>
<keyword evidence="4" id="KW-0808">Transferase</keyword>
<evidence type="ECO:0000256" key="2">
    <source>
        <dbReference type="ARBA" id="ARBA00010107"/>
    </source>
</evidence>
<feature type="compositionally biased region" description="Polar residues" evidence="11">
    <location>
        <begin position="499"/>
        <end position="509"/>
    </location>
</feature>
<evidence type="ECO:0000256" key="3">
    <source>
        <dbReference type="ARBA" id="ARBA00013184"/>
    </source>
</evidence>
<keyword evidence="5" id="KW-0479">Metal-binding</keyword>
<dbReference type="InterPro" id="IPR016181">
    <property type="entry name" value="Acyl_CoA_acyltransferase"/>
</dbReference>
<dbReference type="GO" id="GO:0010484">
    <property type="term" value="F:histone H3 acetyltransferase activity"/>
    <property type="evidence" value="ECO:0007669"/>
    <property type="project" value="TreeGrafter"/>
</dbReference>
<dbReference type="FunFam" id="3.40.630.30:FF:000001">
    <property type="entry name" value="Histone acetyltransferase"/>
    <property type="match status" value="1"/>
</dbReference>
<accession>A0A7R8WC84</accession>
<dbReference type="PROSITE" id="PS51726">
    <property type="entry name" value="MYST_HAT"/>
    <property type="match status" value="1"/>
</dbReference>
<comment type="similarity">
    <text evidence="2">Belongs to the MYST (SAS/MOZ) family.</text>
</comment>
<dbReference type="InterPro" id="IPR002717">
    <property type="entry name" value="HAT_MYST-type"/>
</dbReference>
<dbReference type="GO" id="GO:0008270">
    <property type="term" value="F:zinc ion binding"/>
    <property type="evidence" value="ECO:0007669"/>
    <property type="project" value="UniProtKB-KW"/>
</dbReference>
<dbReference type="EMBL" id="OB660773">
    <property type="protein sequence ID" value="CAD7226204.1"/>
    <property type="molecule type" value="Genomic_DNA"/>
</dbReference>
<feature type="compositionally biased region" description="Basic and acidic residues" evidence="11">
    <location>
        <begin position="565"/>
        <end position="586"/>
    </location>
</feature>
<proteinExistence type="inferred from homology"/>
<evidence type="ECO:0000256" key="4">
    <source>
        <dbReference type="ARBA" id="ARBA00022679"/>
    </source>
</evidence>
<protein>
    <recommendedName>
        <fullName evidence="3">histone acetyltransferase</fullName>
        <ecNumber evidence="3">2.3.1.48</ecNumber>
    </recommendedName>
</protein>
<evidence type="ECO:0000256" key="5">
    <source>
        <dbReference type="ARBA" id="ARBA00022723"/>
    </source>
</evidence>
<evidence type="ECO:0000256" key="6">
    <source>
        <dbReference type="ARBA" id="ARBA00022771"/>
    </source>
</evidence>
<dbReference type="CDD" id="cd04301">
    <property type="entry name" value="NAT_SF"/>
    <property type="match status" value="1"/>
</dbReference>
<dbReference type="GO" id="GO:0070776">
    <property type="term" value="C:MOZ/MORF histone acetyltransferase complex"/>
    <property type="evidence" value="ECO:0007669"/>
    <property type="project" value="TreeGrafter"/>
</dbReference>
<dbReference type="Gene3D" id="1.10.10.10">
    <property type="entry name" value="Winged helix-like DNA-binding domain superfamily/Winged helix DNA-binding domain"/>
    <property type="match status" value="1"/>
</dbReference>